<accession>A0A4C1X0S2</accession>
<proteinExistence type="predicted"/>
<dbReference type="EMBL" id="BGZK01000698">
    <property type="protein sequence ID" value="GBP56670.1"/>
    <property type="molecule type" value="Genomic_DNA"/>
</dbReference>
<name>A0A4C1X0S2_EUMVA</name>
<organism evidence="1 2">
    <name type="scientific">Eumeta variegata</name>
    <name type="common">Bagworm moth</name>
    <name type="synonym">Eumeta japonica</name>
    <dbReference type="NCBI Taxonomy" id="151549"/>
    <lineage>
        <taxon>Eukaryota</taxon>
        <taxon>Metazoa</taxon>
        <taxon>Ecdysozoa</taxon>
        <taxon>Arthropoda</taxon>
        <taxon>Hexapoda</taxon>
        <taxon>Insecta</taxon>
        <taxon>Pterygota</taxon>
        <taxon>Neoptera</taxon>
        <taxon>Endopterygota</taxon>
        <taxon>Lepidoptera</taxon>
        <taxon>Glossata</taxon>
        <taxon>Ditrysia</taxon>
        <taxon>Tineoidea</taxon>
        <taxon>Psychidae</taxon>
        <taxon>Oiketicinae</taxon>
        <taxon>Eumeta</taxon>
    </lineage>
</organism>
<keyword evidence="2" id="KW-1185">Reference proteome</keyword>
<evidence type="ECO:0000313" key="2">
    <source>
        <dbReference type="Proteomes" id="UP000299102"/>
    </source>
</evidence>
<evidence type="ECO:0000313" key="1">
    <source>
        <dbReference type="EMBL" id="GBP56670.1"/>
    </source>
</evidence>
<dbReference type="AlphaFoldDB" id="A0A4C1X0S2"/>
<reference evidence="1 2" key="1">
    <citation type="journal article" date="2019" name="Commun. Biol.">
        <title>The bagworm genome reveals a unique fibroin gene that provides high tensile strength.</title>
        <authorList>
            <person name="Kono N."/>
            <person name="Nakamura H."/>
            <person name="Ohtoshi R."/>
            <person name="Tomita M."/>
            <person name="Numata K."/>
            <person name="Arakawa K."/>
        </authorList>
    </citation>
    <scope>NUCLEOTIDE SEQUENCE [LARGE SCALE GENOMIC DNA]</scope>
</reference>
<gene>
    <name evidence="1" type="ORF">EVAR_12349_1</name>
</gene>
<comment type="caution">
    <text evidence="1">The sequence shown here is derived from an EMBL/GenBank/DDBJ whole genome shotgun (WGS) entry which is preliminary data.</text>
</comment>
<protein>
    <submittedName>
        <fullName evidence="1">Uncharacterized protein</fullName>
    </submittedName>
</protein>
<sequence>MHKSVANCIAASTNSKRAECIARRNKTGGRRRRGMPREQRVGKCRGRRARDWNQFIHHNSLEVVSNLNHSINSTTQEPAYSKWHLYILTKGSLTATRGSLDMTEGGEKKEGSGNVVPAHHINRRQFRTAEFRALYFTEQPTELCRYEGSGSRAEIPNQNIKLVNTFEYVRSGLEARPGAGSFFRRVTVCFYFVMGGLA</sequence>
<dbReference type="Proteomes" id="UP000299102">
    <property type="component" value="Unassembled WGS sequence"/>
</dbReference>